<evidence type="ECO:0000313" key="2">
    <source>
        <dbReference type="Proteomes" id="UP001139447"/>
    </source>
</evidence>
<comment type="caution">
    <text evidence="1">The sequence shown here is derived from an EMBL/GenBank/DDBJ whole genome shotgun (WGS) entry which is preliminary data.</text>
</comment>
<dbReference type="AlphaFoldDB" id="A0A9X1VV15"/>
<sequence>MIAADGAFFDGQQAVATFREHAFERIGDDAAPGDEGGGLSRNCRDFCGLLPRTVIDREGGNAAKACAWQAA</sequence>
<evidence type="ECO:0000313" key="1">
    <source>
        <dbReference type="EMBL" id="MCJ0762377.1"/>
    </source>
</evidence>
<gene>
    <name evidence="1" type="ORF">MMF98_04055</name>
</gene>
<accession>A0A9X1VV15</accession>
<protein>
    <submittedName>
        <fullName evidence="1">Uncharacterized protein</fullName>
    </submittedName>
</protein>
<dbReference type="EMBL" id="JALGBI010000001">
    <property type="protein sequence ID" value="MCJ0762377.1"/>
    <property type="molecule type" value="Genomic_DNA"/>
</dbReference>
<reference evidence="1" key="1">
    <citation type="submission" date="2022-03" db="EMBL/GenBank/DDBJ databases">
        <authorList>
            <person name="Woo C.Y."/>
        </authorList>
    </citation>
    <scope>NUCLEOTIDE SEQUENCE</scope>
    <source>
        <strain evidence="1">CYS-02</strain>
    </source>
</reference>
<name>A0A9X1VV15_9BURK</name>
<dbReference type="Proteomes" id="UP001139447">
    <property type="component" value="Unassembled WGS sequence"/>
</dbReference>
<keyword evidence="2" id="KW-1185">Reference proteome</keyword>
<organism evidence="1 2">
    <name type="scientific">Variovorax terrae</name>
    <dbReference type="NCBI Taxonomy" id="2923278"/>
    <lineage>
        <taxon>Bacteria</taxon>
        <taxon>Pseudomonadati</taxon>
        <taxon>Pseudomonadota</taxon>
        <taxon>Betaproteobacteria</taxon>
        <taxon>Burkholderiales</taxon>
        <taxon>Comamonadaceae</taxon>
        <taxon>Variovorax</taxon>
    </lineage>
</organism>
<proteinExistence type="predicted"/>